<protein>
    <submittedName>
        <fullName evidence="3">Uncharacterized protein</fullName>
    </submittedName>
</protein>
<accession>A0ABD2HN58</accession>
<feature type="signal peptide" evidence="2">
    <location>
        <begin position="1"/>
        <end position="16"/>
    </location>
</feature>
<evidence type="ECO:0000256" key="2">
    <source>
        <dbReference type="SAM" id="SignalP"/>
    </source>
</evidence>
<evidence type="ECO:0000256" key="1">
    <source>
        <dbReference type="SAM" id="MobiDB-lite"/>
    </source>
</evidence>
<comment type="caution">
    <text evidence="3">The sequence shown here is derived from an EMBL/GenBank/DDBJ whole genome shotgun (WGS) entry which is preliminary data.</text>
</comment>
<name>A0ABD2HN58_PAGBO</name>
<feature type="region of interest" description="Disordered" evidence="1">
    <location>
        <begin position="40"/>
        <end position="92"/>
    </location>
</feature>
<dbReference type="EMBL" id="JBIYXZ010002068">
    <property type="protein sequence ID" value="KAL3067088.1"/>
    <property type="molecule type" value="Genomic_DNA"/>
</dbReference>
<keyword evidence="4" id="KW-1185">Reference proteome</keyword>
<sequence>MQLLCIVALLLAAVAAQPPAGGRRLGADSKRGDDELLVTQAPEDGCGSGEESGRPSWAPGFMSDVSGVPHHRFGRHRGHRGPSRGHRPNRRNPVEMVFSPSFKVDNVTFQNTTDVSLKEGENIFLAPKQGRRGPHHHRGGRHGPPQSGVCWQYVKLIYNATELNMVSIEFGVLKPITLGEYAGEDENPEEDF</sequence>
<organism evidence="3 4">
    <name type="scientific">Pagothenia borchgrevinki</name>
    <name type="common">Bald rockcod</name>
    <name type="synonym">Trematomus borchgrevinki</name>
    <dbReference type="NCBI Taxonomy" id="8213"/>
    <lineage>
        <taxon>Eukaryota</taxon>
        <taxon>Metazoa</taxon>
        <taxon>Chordata</taxon>
        <taxon>Craniata</taxon>
        <taxon>Vertebrata</taxon>
        <taxon>Euteleostomi</taxon>
        <taxon>Actinopterygii</taxon>
        <taxon>Neopterygii</taxon>
        <taxon>Teleostei</taxon>
        <taxon>Neoteleostei</taxon>
        <taxon>Acanthomorphata</taxon>
        <taxon>Eupercaria</taxon>
        <taxon>Perciformes</taxon>
        <taxon>Notothenioidei</taxon>
        <taxon>Nototheniidae</taxon>
        <taxon>Pagothenia</taxon>
    </lineage>
</organism>
<proteinExistence type="predicted"/>
<reference evidence="3 4" key="1">
    <citation type="journal article" date="2022" name="G3 (Bethesda)">
        <title>Evaluating Illumina-, Nanopore-, and PacBio-based genome assembly strategies with the bald notothen, Trematomus borchgrevinki.</title>
        <authorList>
            <person name="Rayamajhi N."/>
            <person name="Cheng C.C."/>
            <person name="Catchen J.M."/>
        </authorList>
    </citation>
    <scope>NUCLEOTIDE SEQUENCE [LARGE SCALE GENOMIC DNA]</scope>
    <source>
        <strain evidence="3">AGRC-2024</strain>
    </source>
</reference>
<feature type="compositionally biased region" description="Basic residues" evidence="1">
    <location>
        <begin position="69"/>
        <end position="90"/>
    </location>
</feature>
<dbReference type="Proteomes" id="UP001619887">
    <property type="component" value="Unassembled WGS sequence"/>
</dbReference>
<reference evidence="3 4" key="2">
    <citation type="journal article" date="2024" name="G3 (Bethesda)">
        <title>The genome of the cryopelagic Antarctic bald notothen, Trematomus borchgrevinki.</title>
        <authorList>
            <person name="Rayamajhi N."/>
            <person name="Rivera-Colon A.G."/>
            <person name="Minhas B.F."/>
            <person name="Cheng C.C."/>
            <person name="Catchen J.M."/>
        </authorList>
    </citation>
    <scope>NUCLEOTIDE SEQUENCE [LARGE SCALE GENOMIC DNA]</scope>
    <source>
        <strain evidence="3">AGRC-2024</strain>
    </source>
</reference>
<feature type="chain" id="PRO_5044823109" evidence="2">
    <location>
        <begin position="17"/>
        <end position="192"/>
    </location>
</feature>
<keyword evidence="2" id="KW-0732">Signal</keyword>
<gene>
    <name evidence="3" type="ORF">OYC64_016938</name>
</gene>
<evidence type="ECO:0000313" key="4">
    <source>
        <dbReference type="Proteomes" id="UP001619887"/>
    </source>
</evidence>
<dbReference type="AlphaFoldDB" id="A0ABD2HN58"/>
<evidence type="ECO:0000313" key="3">
    <source>
        <dbReference type="EMBL" id="KAL3067088.1"/>
    </source>
</evidence>